<name>A0ABW4NNH2_9LACT</name>
<dbReference type="RefSeq" id="WP_231726807.1">
    <property type="nucleotide sequence ID" value="NZ_JBHUFF010000014.1"/>
</dbReference>
<evidence type="ECO:0000256" key="5">
    <source>
        <dbReference type="ARBA" id="ARBA00023136"/>
    </source>
</evidence>
<keyword evidence="4 6" id="KW-1133">Transmembrane helix</keyword>
<evidence type="ECO:0000313" key="8">
    <source>
        <dbReference type="Proteomes" id="UP001597285"/>
    </source>
</evidence>
<evidence type="ECO:0000256" key="3">
    <source>
        <dbReference type="ARBA" id="ARBA00022692"/>
    </source>
</evidence>
<evidence type="ECO:0000256" key="6">
    <source>
        <dbReference type="SAM" id="Phobius"/>
    </source>
</evidence>
<keyword evidence="2" id="KW-1003">Cell membrane</keyword>
<comment type="subcellular location">
    <subcellularLocation>
        <location evidence="1">Membrane</location>
        <topology evidence="1">Multi-pass membrane protein</topology>
    </subcellularLocation>
</comment>
<feature type="transmembrane region" description="Helical" evidence="6">
    <location>
        <begin position="40"/>
        <end position="58"/>
    </location>
</feature>
<dbReference type="CDD" id="cd16914">
    <property type="entry name" value="EcfT"/>
    <property type="match status" value="1"/>
</dbReference>
<gene>
    <name evidence="7" type="ORF">ACFSBK_08995</name>
</gene>
<feature type="transmembrane region" description="Helical" evidence="6">
    <location>
        <begin position="195"/>
        <end position="214"/>
    </location>
</feature>
<dbReference type="Proteomes" id="UP001597285">
    <property type="component" value="Unassembled WGS sequence"/>
</dbReference>
<accession>A0ABW4NNH2</accession>
<organism evidence="7 8">
    <name type="scientific">Carnobacterium antarcticum</name>
    <dbReference type="NCBI Taxonomy" id="2126436"/>
    <lineage>
        <taxon>Bacteria</taxon>
        <taxon>Bacillati</taxon>
        <taxon>Bacillota</taxon>
        <taxon>Bacilli</taxon>
        <taxon>Lactobacillales</taxon>
        <taxon>Carnobacteriaceae</taxon>
        <taxon>Carnobacterium</taxon>
    </lineage>
</organism>
<dbReference type="PANTHER" id="PTHR34857">
    <property type="entry name" value="SLL0384 PROTEIN"/>
    <property type="match status" value="1"/>
</dbReference>
<dbReference type="EMBL" id="JBHUFF010000014">
    <property type="protein sequence ID" value="MFD1799984.1"/>
    <property type="molecule type" value="Genomic_DNA"/>
</dbReference>
<comment type="caution">
    <text evidence="7">The sequence shown here is derived from an EMBL/GenBank/DDBJ whole genome shotgun (WGS) entry which is preliminary data.</text>
</comment>
<feature type="transmembrane region" description="Helical" evidence="6">
    <location>
        <begin position="65"/>
        <end position="90"/>
    </location>
</feature>
<sequence>MVILLWCNYILLSQVQGMLEVITVFLLALLFILADKGKTGVTYLLIFLGMILVDKYVIDQVSDGVSMVLIFFAVSLRLMLPCIMAGTYLMQTTTVGELTLGLRKLRTPESILIPVIVMVRFLPAIKQDYQHIRDAMKFRGIFLSKGDMVKQPVRFFEYIIIPMMMSAGNTAQDLTIASLAKGISRKNKHTSIERIGFNIQDIFCLTLIIGFVYLHQVL</sequence>
<dbReference type="PANTHER" id="PTHR34857:SF2">
    <property type="entry name" value="SLL0384 PROTEIN"/>
    <property type="match status" value="1"/>
</dbReference>
<keyword evidence="5 6" id="KW-0472">Membrane</keyword>
<keyword evidence="3 6" id="KW-0812">Transmembrane</keyword>
<reference evidence="8" key="1">
    <citation type="journal article" date="2019" name="Int. J. Syst. Evol. Microbiol.">
        <title>The Global Catalogue of Microorganisms (GCM) 10K type strain sequencing project: providing services to taxonomists for standard genome sequencing and annotation.</title>
        <authorList>
            <consortium name="The Broad Institute Genomics Platform"/>
            <consortium name="The Broad Institute Genome Sequencing Center for Infectious Disease"/>
            <person name="Wu L."/>
            <person name="Ma J."/>
        </authorList>
    </citation>
    <scope>NUCLEOTIDE SEQUENCE [LARGE SCALE GENOMIC DNA]</scope>
    <source>
        <strain evidence="8">KCTC 42143</strain>
    </source>
</reference>
<evidence type="ECO:0000313" key="7">
    <source>
        <dbReference type="EMBL" id="MFD1799984.1"/>
    </source>
</evidence>
<protein>
    <submittedName>
        <fullName evidence="7">Energy-coupling factor transporter transmembrane component T</fullName>
    </submittedName>
</protein>
<dbReference type="InterPro" id="IPR051611">
    <property type="entry name" value="ECF_transporter_component"/>
</dbReference>
<proteinExistence type="predicted"/>
<feature type="transmembrane region" description="Helical" evidence="6">
    <location>
        <begin position="9"/>
        <end position="34"/>
    </location>
</feature>
<keyword evidence="8" id="KW-1185">Reference proteome</keyword>
<dbReference type="Pfam" id="PF02361">
    <property type="entry name" value="CbiQ"/>
    <property type="match status" value="1"/>
</dbReference>
<evidence type="ECO:0000256" key="2">
    <source>
        <dbReference type="ARBA" id="ARBA00022475"/>
    </source>
</evidence>
<evidence type="ECO:0000256" key="4">
    <source>
        <dbReference type="ARBA" id="ARBA00022989"/>
    </source>
</evidence>
<dbReference type="InterPro" id="IPR003339">
    <property type="entry name" value="ABC/ECF_trnsptr_transmembrane"/>
</dbReference>
<evidence type="ECO:0000256" key="1">
    <source>
        <dbReference type="ARBA" id="ARBA00004141"/>
    </source>
</evidence>